<reference evidence="3" key="1">
    <citation type="submission" date="2020-06" db="EMBL/GenBank/DDBJ databases">
        <authorList>
            <consortium name="Plant Systems Biology data submission"/>
        </authorList>
    </citation>
    <scope>NUCLEOTIDE SEQUENCE</scope>
    <source>
        <strain evidence="3">D6</strain>
    </source>
</reference>
<dbReference type="EMBL" id="CAICTM010001361">
    <property type="protein sequence ID" value="CAB9522981.1"/>
    <property type="molecule type" value="Genomic_DNA"/>
</dbReference>
<dbReference type="Gene3D" id="3.30.450.20">
    <property type="entry name" value="PAS domain"/>
    <property type="match status" value="1"/>
</dbReference>
<sequence>MVSELSARLLKGYNITYTTASARTGKRTSDISSSNSSSSGGSSIGEQESRKTVESTRIGLPARSTTSSSSPSHESNDETERLSNRDACFKRRKIDELRFAASKVKGDLEKGGLPFPSIHAKKPRALEGYDIDMSNVQLLNSKSVEASPFLTKITMKRPYQSLCDIEQLFAETQKVYSKRWIQGDVSDWGDKSSAGSLTSDSESSCVVDIPPLLEDALKYKSTEHDSRKAAAVTLETIAMGNALENSSEPRLVTLSFAPFIIIHVNAAYSRMTGLAAKDVLGKAFRDVFKDKRCKAMAAHVSSLASMHGQLTSISTIRQDKRCHCSLKVSHVGDPNDKTPATHCMIALQPTNNQEMPNFAASQPIVTSVPKNSLPSMVMG</sequence>
<dbReference type="Pfam" id="PF00989">
    <property type="entry name" value="PAS"/>
    <property type="match status" value="1"/>
</dbReference>
<keyword evidence="4" id="KW-1185">Reference proteome</keyword>
<dbReference type="InterPro" id="IPR013767">
    <property type="entry name" value="PAS_fold"/>
</dbReference>
<dbReference type="SUPFAM" id="SSF55785">
    <property type="entry name" value="PYP-like sensor domain (PAS domain)"/>
    <property type="match status" value="1"/>
</dbReference>
<feature type="domain" description="PAS fold" evidence="2">
    <location>
        <begin position="261"/>
        <end position="336"/>
    </location>
</feature>
<dbReference type="OrthoDB" id="56233at2759"/>
<protein>
    <recommendedName>
        <fullName evidence="2">PAS fold domain-containing protein</fullName>
    </recommendedName>
</protein>
<feature type="compositionally biased region" description="Low complexity" evidence="1">
    <location>
        <begin position="30"/>
        <end position="45"/>
    </location>
</feature>
<organism evidence="3 4">
    <name type="scientific">Seminavis robusta</name>
    <dbReference type="NCBI Taxonomy" id="568900"/>
    <lineage>
        <taxon>Eukaryota</taxon>
        <taxon>Sar</taxon>
        <taxon>Stramenopiles</taxon>
        <taxon>Ochrophyta</taxon>
        <taxon>Bacillariophyta</taxon>
        <taxon>Bacillariophyceae</taxon>
        <taxon>Bacillariophycidae</taxon>
        <taxon>Naviculales</taxon>
        <taxon>Naviculaceae</taxon>
        <taxon>Seminavis</taxon>
    </lineage>
</organism>
<comment type="caution">
    <text evidence="3">The sequence shown here is derived from an EMBL/GenBank/DDBJ whole genome shotgun (WGS) entry which is preliminary data.</text>
</comment>
<evidence type="ECO:0000259" key="2">
    <source>
        <dbReference type="Pfam" id="PF00989"/>
    </source>
</evidence>
<dbReference type="InterPro" id="IPR035965">
    <property type="entry name" value="PAS-like_dom_sf"/>
</dbReference>
<dbReference type="AlphaFoldDB" id="A0A9N8EKK9"/>
<proteinExistence type="predicted"/>
<evidence type="ECO:0000313" key="3">
    <source>
        <dbReference type="EMBL" id="CAB9522981.1"/>
    </source>
</evidence>
<accession>A0A9N8EKK9</accession>
<dbReference type="GO" id="GO:0006355">
    <property type="term" value="P:regulation of DNA-templated transcription"/>
    <property type="evidence" value="ECO:0007669"/>
    <property type="project" value="InterPro"/>
</dbReference>
<name>A0A9N8EKK9_9STRA</name>
<gene>
    <name evidence="3" type="ORF">SEMRO_1363_G266360.1</name>
</gene>
<dbReference type="Proteomes" id="UP001153069">
    <property type="component" value="Unassembled WGS sequence"/>
</dbReference>
<feature type="region of interest" description="Disordered" evidence="1">
    <location>
        <begin position="21"/>
        <end position="84"/>
    </location>
</feature>
<evidence type="ECO:0000313" key="4">
    <source>
        <dbReference type="Proteomes" id="UP001153069"/>
    </source>
</evidence>
<feature type="compositionally biased region" description="Basic and acidic residues" evidence="1">
    <location>
        <begin position="74"/>
        <end position="84"/>
    </location>
</feature>
<evidence type="ECO:0000256" key="1">
    <source>
        <dbReference type="SAM" id="MobiDB-lite"/>
    </source>
</evidence>